<keyword evidence="4" id="KW-1133">Transmembrane helix</keyword>
<keyword evidence="4" id="KW-0812">Transmembrane</keyword>
<keyword evidence="1 3" id="KW-0807">Transducer</keyword>
<feature type="transmembrane region" description="Helical" evidence="4">
    <location>
        <begin position="22"/>
        <end position="45"/>
    </location>
</feature>
<dbReference type="PROSITE" id="PS50111">
    <property type="entry name" value="CHEMOTAXIS_TRANSDUC_2"/>
    <property type="match status" value="1"/>
</dbReference>
<dbReference type="PANTHER" id="PTHR32089">
    <property type="entry name" value="METHYL-ACCEPTING CHEMOTAXIS PROTEIN MCPB"/>
    <property type="match status" value="1"/>
</dbReference>
<dbReference type="SMART" id="SM00283">
    <property type="entry name" value="MA"/>
    <property type="match status" value="1"/>
</dbReference>
<dbReference type="AlphaFoldDB" id="A0A917V647"/>
<evidence type="ECO:0000256" key="2">
    <source>
        <dbReference type="ARBA" id="ARBA00029447"/>
    </source>
</evidence>
<evidence type="ECO:0000256" key="4">
    <source>
        <dbReference type="SAM" id="Phobius"/>
    </source>
</evidence>
<organism evidence="7 8">
    <name type="scientific">Salinarimonas ramus</name>
    <dbReference type="NCBI Taxonomy" id="690164"/>
    <lineage>
        <taxon>Bacteria</taxon>
        <taxon>Pseudomonadati</taxon>
        <taxon>Pseudomonadota</taxon>
        <taxon>Alphaproteobacteria</taxon>
        <taxon>Hyphomicrobiales</taxon>
        <taxon>Salinarimonadaceae</taxon>
        <taxon>Salinarimonas</taxon>
    </lineage>
</organism>
<dbReference type="RefSeq" id="WP_188914365.1">
    <property type="nucleotide sequence ID" value="NZ_BMMF01000010.1"/>
</dbReference>
<dbReference type="GO" id="GO:0016020">
    <property type="term" value="C:membrane"/>
    <property type="evidence" value="ECO:0007669"/>
    <property type="project" value="InterPro"/>
</dbReference>
<dbReference type="Pfam" id="PF00672">
    <property type="entry name" value="HAMP"/>
    <property type="match status" value="1"/>
</dbReference>
<evidence type="ECO:0000313" key="7">
    <source>
        <dbReference type="EMBL" id="GGK43342.1"/>
    </source>
</evidence>
<keyword evidence="8" id="KW-1185">Reference proteome</keyword>
<dbReference type="CDD" id="cd06225">
    <property type="entry name" value="HAMP"/>
    <property type="match status" value="1"/>
</dbReference>
<dbReference type="PRINTS" id="PR00260">
    <property type="entry name" value="CHEMTRNSDUCR"/>
</dbReference>
<dbReference type="PANTHER" id="PTHR32089:SF112">
    <property type="entry name" value="LYSOZYME-LIKE PROTEIN-RELATED"/>
    <property type="match status" value="1"/>
</dbReference>
<feature type="domain" description="HAMP" evidence="6">
    <location>
        <begin position="227"/>
        <end position="280"/>
    </location>
</feature>
<evidence type="ECO:0000259" key="5">
    <source>
        <dbReference type="PROSITE" id="PS50111"/>
    </source>
</evidence>
<evidence type="ECO:0000313" key="8">
    <source>
        <dbReference type="Proteomes" id="UP000600449"/>
    </source>
</evidence>
<dbReference type="GO" id="GO:0007165">
    <property type="term" value="P:signal transduction"/>
    <property type="evidence" value="ECO:0007669"/>
    <property type="project" value="UniProtKB-KW"/>
</dbReference>
<dbReference type="Pfam" id="PF00015">
    <property type="entry name" value="MCPsignal"/>
    <property type="match status" value="1"/>
</dbReference>
<evidence type="ECO:0000259" key="6">
    <source>
        <dbReference type="PROSITE" id="PS50885"/>
    </source>
</evidence>
<dbReference type="PROSITE" id="PS50885">
    <property type="entry name" value="HAMP"/>
    <property type="match status" value="1"/>
</dbReference>
<dbReference type="Gene3D" id="1.10.287.950">
    <property type="entry name" value="Methyl-accepting chemotaxis protein"/>
    <property type="match status" value="1"/>
</dbReference>
<reference evidence="7 8" key="1">
    <citation type="journal article" date="2014" name="Int. J. Syst. Evol. Microbiol.">
        <title>Complete genome sequence of Corynebacterium casei LMG S-19264T (=DSM 44701T), isolated from a smear-ripened cheese.</title>
        <authorList>
            <consortium name="US DOE Joint Genome Institute (JGI-PGF)"/>
            <person name="Walter F."/>
            <person name="Albersmeier A."/>
            <person name="Kalinowski J."/>
            <person name="Ruckert C."/>
        </authorList>
    </citation>
    <scope>NUCLEOTIDE SEQUENCE [LARGE SCALE GENOMIC DNA]</scope>
    <source>
        <strain evidence="7 8">CGMCC 1.9161</strain>
    </source>
</reference>
<protein>
    <submittedName>
        <fullName evidence="7">Methyl-accepting chemotaxis protein</fullName>
    </submittedName>
</protein>
<dbReference type="InterPro" id="IPR003660">
    <property type="entry name" value="HAMP_dom"/>
</dbReference>
<keyword evidence="4" id="KW-0472">Membrane</keyword>
<feature type="domain" description="Methyl-accepting transducer" evidence="5">
    <location>
        <begin position="320"/>
        <end position="556"/>
    </location>
</feature>
<feature type="transmembrane region" description="Helical" evidence="4">
    <location>
        <begin position="206"/>
        <end position="229"/>
    </location>
</feature>
<proteinExistence type="inferred from homology"/>
<dbReference type="GO" id="GO:0004888">
    <property type="term" value="F:transmembrane signaling receptor activity"/>
    <property type="evidence" value="ECO:0007669"/>
    <property type="project" value="InterPro"/>
</dbReference>
<dbReference type="InterPro" id="IPR004089">
    <property type="entry name" value="MCPsignal_dom"/>
</dbReference>
<dbReference type="Gene3D" id="6.10.340.10">
    <property type="match status" value="1"/>
</dbReference>
<dbReference type="GO" id="GO:0006935">
    <property type="term" value="P:chemotaxis"/>
    <property type="evidence" value="ECO:0007669"/>
    <property type="project" value="InterPro"/>
</dbReference>
<dbReference type="Proteomes" id="UP000600449">
    <property type="component" value="Unassembled WGS sequence"/>
</dbReference>
<dbReference type="EMBL" id="BMMF01000010">
    <property type="protein sequence ID" value="GGK43342.1"/>
    <property type="molecule type" value="Genomic_DNA"/>
</dbReference>
<sequence length="576" mass="59689">MPVPFGVPAMHVLARFRITTKILSVIAILSAIALVISAVAITSLASLSRATDVMEAYSERAILAARVNTSMLAVGREQFRLVADPRPEARNQARAQLERELDLLGTRLAELESASTAEHGALLQAIRADLTAYERGLQAVFAAAERITSVDASAEMEALRTAAGRNSAIADDLRNRTREIADLLSDRVESASAEASAEYRTSATMIVVIAGVGIVAGLLLGLVIAQVGIGKPLRGIVAALESLARADYTVRVEGTDRADEVGDVAKAALVFKENGLEAERLRRESADAQVARERRQKAVEAAIARFEEAARSVTASLGRSSGELSGNAESMTATAEETTAQATAVAAASEQAASNVETVAASATELAATVQEVGRQVAETAKLAGGAASRAGLTVEKVSRLTEASQRIGDIVGLIQQIAEQTNLLALNATIEAARAGEAGKGFAVVAAEVKTLASQTAKATHEIAEQIRGIQDVTGDTATAIGEIAEAIRLLNQYATGIASAVEEQNVATREIARNVAEASAGTSEVSANIVGVRQAAATTGSAAAQILAASNALDRDAAALRTRIDEFLGAVRAA</sequence>
<name>A0A917V647_9HYPH</name>
<comment type="similarity">
    <text evidence="2">Belongs to the methyl-accepting chemotaxis (MCP) protein family.</text>
</comment>
<dbReference type="InterPro" id="IPR004090">
    <property type="entry name" value="Chemotax_Me-accpt_rcpt"/>
</dbReference>
<comment type="caution">
    <text evidence="7">The sequence shown here is derived from an EMBL/GenBank/DDBJ whole genome shotgun (WGS) entry which is preliminary data.</text>
</comment>
<accession>A0A917V647</accession>
<dbReference type="SUPFAM" id="SSF58104">
    <property type="entry name" value="Methyl-accepting chemotaxis protein (MCP) signaling domain"/>
    <property type="match status" value="1"/>
</dbReference>
<evidence type="ECO:0000256" key="1">
    <source>
        <dbReference type="ARBA" id="ARBA00023224"/>
    </source>
</evidence>
<evidence type="ECO:0000256" key="3">
    <source>
        <dbReference type="PROSITE-ProRule" id="PRU00284"/>
    </source>
</evidence>
<gene>
    <name evidence="7" type="ORF">GCM10011322_33100</name>
</gene>